<sequence length="249" mass="25919">MASPTPLNGNLALITGASKGIGKATALLLSSLGARVVINYSSDSTAADALVAQIGADKAIAIKADAGNVKELERLVHETVAWGKKKVIANAATTALGMGLEQSTEEEFDRAVGLNVKGPFFLVQKAAPHMRKGGSVVLLSTSLCNLSGITPNYLLYVTTKGAIEQMTRVLAKHLGTKSITVNTVAPGPTGTDLFFEGKSEQLVNTIASWNPFNRLGTPEEIAGAIAFLCGEGGRWVNGQVLRVNGGMTV</sequence>
<organism evidence="4 5">
    <name type="scientific">Lentithecium fluviatile CBS 122367</name>
    <dbReference type="NCBI Taxonomy" id="1168545"/>
    <lineage>
        <taxon>Eukaryota</taxon>
        <taxon>Fungi</taxon>
        <taxon>Dikarya</taxon>
        <taxon>Ascomycota</taxon>
        <taxon>Pezizomycotina</taxon>
        <taxon>Dothideomycetes</taxon>
        <taxon>Pleosporomycetidae</taxon>
        <taxon>Pleosporales</taxon>
        <taxon>Massarineae</taxon>
        <taxon>Lentitheciaceae</taxon>
        <taxon>Lentithecium</taxon>
    </lineage>
</organism>
<dbReference type="InterPro" id="IPR036291">
    <property type="entry name" value="NAD(P)-bd_dom_sf"/>
</dbReference>
<dbReference type="InterPro" id="IPR002347">
    <property type="entry name" value="SDR_fam"/>
</dbReference>
<dbReference type="FunFam" id="3.40.50.720:FF:000084">
    <property type="entry name" value="Short-chain dehydrogenase reductase"/>
    <property type="match status" value="1"/>
</dbReference>
<dbReference type="PROSITE" id="PS00061">
    <property type="entry name" value="ADH_SHORT"/>
    <property type="match status" value="1"/>
</dbReference>
<evidence type="ECO:0000256" key="3">
    <source>
        <dbReference type="ARBA" id="ARBA00023002"/>
    </source>
</evidence>
<keyword evidence="3" id="KW-0560">Oxidoreductase</keyword>
<dbReference type="EMBL" id="MU005608">
    <property type="protein sequence ID" value="KAF2678845.1"/>
    <property type="molecule type" value="Genomic_DNA"/>
</dbReference>
<dbReference type="Pfam" id="PF13561">
    <property type="entry name" value="adh_short_C2"/>
    <property type="match status" value="1"/>
</dbReference>
<dbReference type="PANTHER" id="PTHR48107">
    <property type="entry name" value="NADPH-DEPENDENT ALDEHYDE REDUCTASE-LIKE PROTEIN, CHLOROPLASTIC-RELATED"/>
    <property type="match status" value="1"/>
</dbReference>
<dbReference type="OrthoDB" id="47007at2759"/>
<reference evidence="4" key="1">
    <citation type="journal article" date="2020" name="Stud. Mycol.">
        <title>101 Dothideomycetes genomes: a test case for predicting lifestyles and emergence of pathogens.</title>
        <authorList>
            <person name="Haridas S."/>
            <person name="Albert R."/>
            <person name="Binder M."/>
            <person name="Bloem J."/>
            <person name="Labutti K."/>
            <person name="Salamov A."/>
            <person name="Andreopoulos B."/>
            <person name="Baker S."/>
            <person name="Barry K."/>
            <person name="Bills G."/>
            <person name="Bluhm B."/>
            <person name="Cannon C."/>
            <person name="Castanera R."/>
            <person name="Culley D."/>
            <person name="Daum C."/>
            <person name="Ezra D."/>
            <person name="Gonzalez J."/>
            <person name="Henrissat B."/>
            <person name="Kuo A."/>
            <person name="Liang C."/>
            <person name="Lipzen A."/>
            <person name="Lutzoni F."/>
            <person name="Magnuson J."/>
            <person name="Mondo S."/>
            <person name="Nolan M."/>
            <person name="Ohm R."/>
            <person name="Pangilinan J."/>
            <person name="Park H.-J."/>
            <person name="Ramirez L."/>
            <person name="Alfaro M."/>
            <person name="Sun H."/>
            <person name="Tritt A."/>
            <person name="Yoshinaga Y."/>
            <person name="Zwiers L.-H."/>
            <person name="Turgeon B."/>
            <person name="Goodwin S."/>
            <person name="Spatafora J."/>
            <person name="Crous P."/>
            <person name="Grigoriev I."/>
        </authorList>
    </citation>
    <scope>NUCLEOTIDE SEQUENCE</scope>
    <source>
        <strain evidence="4">CBS 122367</strain>
    </source>
</reference>
<dbReference type="AlphaFoldDB" id="A0A6G1IL21"/>
<dbReference type="SUPFAM" id="SSF51735">
    <property type="entry name" value="NAD(P)-binding Rossmann-fold domains"/>
    <property type="match status" value="1"/>
</dbReference>
<evidence type="ECO:0000256" key="2">
    <source>
        <dbReference type="ARBA" id="ARBA00022857"/>
    </source>
</evidence>
<dbReference type="GO" id="GO:0016614">
    <property type="term" value="F:oxidoreductase activity, acting on CH-OH group of donors"/>
    <property type="evidence" value="ECO:0007669"/>
    <property type="project" value="UniProtKB-ARBA"/>
</dbReference>
<gene>
    <name evidence="4" type="ORF">K458DRAFT_480649</name>
</gene>
<keyword evidence="2" id="KW-0521">NADP</keyword>
<dbReference type="Gene3D" id="3.40.50.720">
    <property type="entry name" value="NAD(P)-binding Rossmann-like Domain"/>
    <property type="match status" value="1"/>
</dbReference>
<dbReference type="PRINTS" id="PR00081">
    <property type="entry name" value="GDHRDH"/>
</dbReference>
<accession>A0A6G1IL21</accession>
<comment type="similarity">
    <text evidence="1">Belongs to the short-chain dehydrogenases/reductases (SDR) family.</text>
</comment>
<evidence type="ECO:0000313" key="4">
    <source>
        <dbReference type="EMBL" id="KAF2678845.1"/>
    </source>
</evidence>
<dbReference type="InterPro" id="IPR020904">
    <property type="entry name" value="Sc_DH/Rdtase_CS"/>
</dbReference>
<keyword evidence="5" id="KW-1185">Reference proteome</keyword>
<name>A0A6G1IL21_9PLEO</name>
<evidence type="ECO:0000313" key="5">
    <source>
        <dbReference type="Proteomes" id="UP000799291"/>
    </source>
</evidence>
<dbReference type="Proteomes" id="UP000799291">
    <property type="component" value="Unassembled WGS sequence"/>
</dbReference>
<protein>
    <submittedName>
        <fullName evidence="4">NAD(P)-binding protein</fullName>
    </submittedName>
</protein>
<evidence type="ECO:0000256" key="1">
    <source>
        <dbReference type="ARBA" id="ARBA00006484"/>
    </source>
</evidence>
<dbReference type="PANTHER" id="PTHR48107:SF7">
    <property type="entry name" value="RE15974P"/>
    <property type="match status" value="1"/>
</dbReference>
<proteinExistence type="inferred from homology"/>